<dbReference type="SUPFAM" id="SSF53218">
    <property type="entry name" value="Molybdenum cofactor biosynthesis proteins"/>
    <property type="match status" value="1"/>
</dbReference>
<dbReference type="PANTHER" id="PTHR43232:SF2">
    <property type="entry name" value="MOLYBDENUM COFACTOR BIOSYNTHESIS PROTEIN B"/>
    <property type="match status" value="1"/>
</dbReference>
<dbReference type="AlphaFoldDB" id="A0A8J8CDW5"/>
<dbReference type="Pfam" id="PF00994">
    <property type="entry name" value="MoCF_biosynth"/>
    <property type="match status" value="1"/>
</dbReference>
<dbReference type="InterPro" id="IPR001453">
    <property type="entry name" value="MoaB/Mog_dom"/>
</dbReference>
<dbReference type="GO" id="GO:0006777">
    <property type="term" value="P:Mo-molybdopterin cofactor biosynthetic process"/>
    <property type="evidence" value="ECO:0007669"/>
    <property type="project" value="UniProtKB-KW"/>
</dbReference>
<evidence type="ECO:0000256" key="1">
    <source>
        <dbReference type="ARBA" id="ARBA00006112"/>
    </source>
</evidence>
<dbReference type="SMART" id="SM00852">
    <property type="entry name" value="MoCF_biosynth"/>
    <property type="match status" value="1"/>
</dbReference>
<proteinExistence type="inferred from homology"/>
<evidence type="ECO:0000256" key="2">
    <source>
        <dbReference type="ARBA" id="ARBA00023150"/>
    </source>
</evidence>
<keyword evidence="2" id="KW-0501">Molybdenum cofactor biosynthesis</keyword>
<name>A0A8J8CDW5_9ARCH</name>
<dbReference type="PIRSF" id="PIRSF006443">
    <property type="entry name" value="MoaB"/>
    <property type="match status" value="1"/>
</dbReference>
<comment type="similarity">
    <text evidence="1">Belongs to the MoaB/Mog family.</text>
</comment>
<dbReference type="InterPro" id="IPR008284">
    <property type="entry name" value="MoCF_biosynth_CS"/>
</dbReference>
<dbReference type="EMBL" id="JAHEAC010000142">
    <property type="protein sequence ID" value="MBX8644994.1"/>
    <property type="molecule type" value="Genomic_DNA"/>
</dbReference>
<dbReference type="InterPro" id="IPR012245">
    <property type="entry name" value="MoaB"/>
</dbReference>
<gene>
    <name evidence="4" type="ORF">KIY12_09810</name>
</gene>
<dbReference type="PROSITE" id="PS01078">
    <property type="entry name" value="MOCF_BIOSYNTHESIS_1"/>
    <property type="match status" value="1"/>
</dbReference>
<organism evidence="4 5">
    <name type="scientific">Candidatus Sysuiplasma superficiale</name>
    <dbReference type="NCBI Taxonomy" id="2823368"/>
    <lineage>
        <taxon>Archaea</taxon>
        <taxon>Methanobacteriati</taxon>
        <taxon>Thermoplasmatota</taxon>
        <taxon>Thermoplasmata</taxon>
        <taxon>Candidatus Sysuiplasmatales</taxon>
        <taxon>Candidatus Sysuiplasmataceae</taxon>
        <taxon>Candidatus Sysuiplasma</taxon>
    </lineage>
</organism>
<dbReference type="GO" id="GO:0005829">
    <property type="term" value="C:cytosol"/>
    <property type="evidence" value="ECO:0007669"/>
    <property type="project" value="TreeGrafter"/>
</dbReference>
<dbReference type="NCBIfam" id="TIGR00177">
    <property type="entry name" value="molyb_syn"/>
    <property type="match status" value="1"/>
</dbReference>
<evidence type="ECO:0000259" key="3">
    <source>
        <dbReference type="SMART" id="SM00852"/>
    </source>
</evidence>
<accession>A0A8J8CDW5</accession>
<dbReference type="InterPro" id="IPR036425">
    <property type="entry name" value="MoaB/Mog-like_dom_sf"/>
</dbReference>
<feature type="domain" description="MoaB/Mog" evidence="3">
    <location>
        <begin position="17"/>
        <end position="160"/>
    </location>
</feature>
<reference evidence="4" key="1">
    <citation type="submission" date="2021-05" db="EMBL/GenBank/DDBJ databases">
        <title>Genomic insights into ecological role and evolution of a novel Thermoplasmata order Candidatus Sysuiplasmatales.</title>
        <authorList>
            <person name="Yuan Y."/>
        </authorList>
    </citation>
    <scope>NUCLEOTIDE SEQUENCE</scope>
    <source>
        <strain evidence="4">TUT19-bin139</strain>
    </source>
</reference>
<dbReference type="CDD" id="cd00886">
    <property type="entry name" value="MogA_MoaB"/>
    <property type="match status" value="1"/>
</dbReference>
<dbReference type="Gene3D" id="3.40.980.10">
    <property type="entry name" value="MoaB/Mog-like domain"/>
    <property type="match status" value="1"/>
</dbReference>
<protein>
    <submittedName>
        <fullName evidence="4">Molybdenum cofactor biosynthesis protein MoaB</fullName>
    </submittedName>
</protein>
<evidence type="ECO:0000313" key="4">
    <source>
        <dbReference type="EMBL" id="MBX8644994.1"/>
    </source>
</evidence>
<sequence>MSVREHRDTSPGIANYTVVTVSDTRTAENDTGGETVISMMNGAGHHLISRIIVKDDAESIRSALYNMLNEKCDVIIFTGGTGITSRDITYESVEPELNKKIPGFGELFRFLSYQEIGSAAMMSRAFAGVVRGKVVFCLPGSPDGVRLAMDRLILPEIGHAIREARR</sequence>
<comment type="caution">
    <text evidence="4">The sequence shown here is derived from an EMBL/GenBank/DDBJ whole genome shotgun (WGS) entry which is preliminary data.</text>
</comment>
<evidence type="ECO:0000313" key="5">
    <source>
        <dbReference type="Proteomes" id="UP000750197"/>
    </source>
</evidence>
<dbReference type="FunFam" id="3.40.980.10:FF:000006">
    <property type="entry name" value="Molybdenum cofactor biosynthesis protein B"/>
    <property type="match status" value="1"/>
</dbReference>
<dbReference type="PANTHER" id="PTHR43232">
    <property type="entry name" value="MOLYBDENUM COFACTOR BIOSYNTHESIS PROTEIN B"/>
    <property type="match status" value="1"/>
</dbReference>
<dbReference type="Proteomes" id="UP000750197">
    <property type="component" value="Unassembled WGS sequence"/>
</dbReference>